<reference evidence="1" key="1">
    <citation type="submission" date="2022-07" db="EMBL/GenBank/DDBJ databases">
        <authorList>
            <person name="Trinca V."/>
            <person name="Uliana J.V.C."/>
            <person name="Torres T.T."/>
            <person name="Ward R.J."/>
            <person name="Monesi N."/>
        </authorList>
    </citation>
    <scope>NUCLEOTIDE SEQUENCE</scope>
    <source>
        <strain evidence="1">HSMRA1968</strain>
        <tissue evidence="1">Whole embryos</tissue>
    </source>
</reference>
<sequence>MLLKKPDCLDYRSQYNVKGDIPDLFVLLYASPVWRGCERGRNSKLRNAVLMDCETFGVRSENYCASVGPYF</sequence>
<comment type="caution">
    <text evidence="1">The sequence shown here is derived from an EMBL/GenBank/DDBJ whole genome shotgun (WGS) entry which is preliminary data.</text>
</comment>
<dbReference type="Proteomes" id="UP001151699">
    <property type="component" value="Chromosome X"/>
</dbReference>
<proteinExistence type="predicted"/>
<dbReference type="EMBL" id="WJQU01000003">
    <property type="protein sequence ID" value="KAJ6638962.1"/>
    <property type="molecule type" value="Genomic_DNA"/>
</dbReference>
<dbReference type="AlphaFoldDB" id="A0A9Q0MVU4"/>
<name>A0A9Q0MVU4_9DIPT</name>
<evidence type="ECO:0000313" key="2">
    <source>
        <dbReference type="Proteomes" id="UP001151699"/>
    </source>
</evidence>
<protein>
    <submittedName>
        <fullName evidence="1">Uncharacterized protein</fullName>
    </submittedName>
</protein>
<organism evidence="1 2">
    <name type="scientific">Pseudolycoriella hygida</name>
    <dbReference type="NCBI Taxonomy" id="35572"/>
    <lineage>
        <taxon>Eukaryota</taxon>
        <taxon>Metazoa</taxon>
        <taxon>Ecdysozoa</taxon>
        <taxon>Arthropoda</taxon>
        <taxon>Hexapoda</taxon>
        <taxon>Insecta</taxon>
        <taxon>Pterygota</taxon>
        <taxon>Neoptera</taxon>
        <taxon>Endopterygota</taxon>
        <taxon>Diptera</taxon>
        <taxon>Nematocera</taxon>
        <taxon>Sciaroidea</taxon>
        <taxon>Sciaridae</taxon>
        <taxon>Pseudolycoriella</taxon>
    </lineage>
</organism>
<accession>A0A9Q0MVU4</accession>
<keyword evidence="2" id="KW-1185">Reference proteome</keyword>
<gene>
    <name evidence="1" type="ORF">Bhyg_11700</name>
</gene>
<evidence type="ECO:0000313" key="1">
    <source>
        <dbReference type="EMBL" id="KAJ6638962.1"/>
    </source>
</evidence>